<evidence type="ECO:0000313" key="7">
    <source>
        <dbReference type="EMBL" id="PTM45542.1"/>
    </source>
</evidence>
<gene>
    <name evidence="7" type="ORF">C8J24_1766</name>
</gene>
<dbReference type="InterPro" id="IPR010982">
    <property type="entry name" value="Lambda_DNA-bd_dom_sf"/>
</dbReference>
<dbReference type="PANTHER" id="PTHR30146:SF151">
    <property type="entry name" value="HTH-TYPE TRANSCRIPTIONAL REPRESSOR CYTR"/>
    <property type="match status" value="1"/>
</dbReference>
<dbReference type="Pfam" id="PF00356">
    <property type="entry name" value="LacI"/>
    <property type="match status" value="1"/>
</dbReference>
<dbReference type="PRINTS" id="PR00036">
    <property type="entry name" value="HTHLACI"/>
</dbReference>
<dbReference type="RefSeq" id="WP_107931789.1">
    <property type="nucleotide sequence ID" value="NZ_PZZN01000002.1"/>
</dbReference>
<dbReference type="Proteomes" id="UP000240996">
    <property type="component" value="Unassembled WGS sequence"/>
</dbReference>
<dbReference type="InterPro" id="IPR000843">
    <property type="entry name" value="HTH_LacI"/>
</dbReference>
<evidence type="ECO:0000313" key="8">
    <source>
        <dbReference type="Proteomes" id="UP000240996"/>
    </source>
</evidence>
<evidence type="ECO:0000256" key="5">
    <source>
        <dbReference type="SAM" id="MobiDB-lite"/>
    </source>
</evidence>
<sequence length="355" mass="37342">MSHATIRDIAREAAVSVATVSRAMNGLASVRPELRKHIEEVASRLGYVPHAAARHLSSARSGMIGVVIPDLHGEFFSELLRGMDREASERGLYLMLMRMHGDAARGVAALNAMRGRVDGLLVMAPQVAADELLAHLPRDMPAVLLNCAPGQPGRAELRIDNAAGAAAIVEHLIATGRRRLVHITGPEGNIDAEERCRGARDACARAGITLRILPGDFNEPSGIAAAATLLDEGCDADAIFAANDMMAIGAMMTLKRAGIAVPEQIAIAGFDDIPLARLITPSLTTASIDIAAFGARGVARLAGAIAGQDDGLPEQRIPVVVIRESTGQPDPARPNAFLSTIHNETPDQSGTGERP</sequence>
<keyword evidence="8" id="KW-1185">Reference proteome</keyword>
<dbReference type="SMART" id="SM00354">
    <property type="entry name" value="HTH_LACI"/>
    <property type="match status" value="1"/>
</dbReference>
<dbReference type="EMBL" id="PZZN01000002">
    <property type="protein sequence ID" value="PTM45542.1"/>
    <property type="molecule type" value="Genomic_DNA"/>
</dbReference>
<evidence type="ECO:0000256" key="1">
    <source>
        <dbReference type="ARBA" id="ARBA00022491"/>
    </source>
</evidence>
<dbReference type="Gene3D" id="1.10.260.40">
    <property type="entry name" value="lambda repressor-like DNA-binding domains"/>
    <property type="match status" value="1"/>
</dbReference>
<name>A0A2T4YPV8_9SPHN</name>
<evidence type="ECO:0000259" key="6">
    <source>
        <dbReference type="PROSITE" id="PS50932"/>
    </source>
</evidence>
<dbReference type="PROSITE" id="PS00356">
    <property type="entry name" value="HTH_LACI_1"/>
    <property type="match status" value="1"/>
</dbReference>
<dbReference type="AlphaFoldDB" id="A0A2T4YPV8"/>
<dbReference type="GO" id="GO:0000976">
    <property type="term" value="F:transcription cis-regulatory region binding"/>
    <property type="evidence" value="ECO:0007669"/>
    <property type="project" value="TreeGrafter"/>
</dbReference>
<proteinExistence type="predicted"/>
<feature type="region of interest" description="Disordered" evidence="5">
    <location>
        <begin position="324"/>
        <end position="355"/>
    </location>
</feature>
<keyword evidence="4" id="KW-0804">Transcription</keyword>
<keyword evidence="2" id="KW-0805">Transcription regulation</keyword>
<reference evidence="7 8" key="1">
    <citation type="submission" date="2018-04" db="EMBL/GenBank/DDBJ databases">
        <title>Genomic Encyclopedia of Type Strains, Phase III (KMG-III): the genomes of soil and plant-associated and newly described type strains.</title>
        <authorList>
            <person name="Whitman W."/>
        </authorList>
    </citation>
    <scope>NUCLEOTIDE SEQUENCE [LARGE SCALE GENOMIC DNA]</scope>
    <source>
        <strain evidence="7 8">NW12</strain>
    </source>
</reference>
<dbReference type="InterPro" id="IPR046335">
    <property type="entry name" value="LacI/GalR-like_sensor"/>
</dbReference>
<organism evidence="7 8">
    <name type="scientific">Sphingomonas aerolata</name>
    <dbReference type="NCBI Taxonomy" id="185951"/>
    <lineage>
        <taxon>Bacteria</taxon>
        <taxon>Pseudomonadati</taxon>
        <taxon>Pseudomonadota</taxon>
        <taxon>Alphaproteobacteria</taxon>
        <taxon>Sphingomonadales</taxon>
        <taxon>Sphingomonadaceae</taxon>
        <taxon>Sphingomonas</taxon>
    </lineage>
</organism>
<protein>
    <submittedName>
        <fullName evidence="7">LacI family transcriptional regulator</fullName>
    </submittedName>
</protein>
<accession>A0A2T4YPV8</accession>
<keyword evidence="1" id="KW-0678">Repressor</keyword>
<comment type="caution">
    <text evidence="7">The sequence shown here is derived from an EMBL/GenBank/DDBJ whole genome shotgun (WGS) entry which is preliminary data.</text>
</comment>
<evidence type="ECO:0000256" key="3">
    <source>
        <dbReference type="ARBA" id="ARBA00023125"/>
    </source>
</evidence>
<dbReference type="GO" id="GO:0003700">
    <property type="term" value="F:DNA-binding transcription factor activity"/>
    <property type="evidence" value="ECO:0007669"/>
    <property type="project" value="TreeGrafter"/>
</dbReference>
<dbReference type="SUPFAM" id="SSF53822">
    <property type="entry name" value="Periplasmic binding protein-like I"/>
    <property type="match status" value="1"/>
</dbReference>
<dbReference type="PROSITE" id="PS50932">
    <property type="entry name" value="HTH_LACI_2"/>
    <property type="match status" value="1"/>
</dbReference>
<dbReference type="Gene3D" id="3.40.50.2300">
    <property type="match status" value="2"/>
</dbReference>
<dbReference type="CDD" id="cd06267">
    <property type="entry name" value="PBP1_LacI_sugar_binding-like"/>
    <property type="match status" value="1"/>
</dbReference>
<dbReference type="InterPro" id="IPR028082">
    <property type="entry name" value="Peripla_BP_I"/>
</dbReference>
<feature type="compositionally biased region" description="Polar residues" evidence="5">
    <location>
        <begin position="337"/>
        <end position="355"/>
    </location>
</feature>
<dbReference type="CDD" id="cd01392">
    <property type="entry name" value="HTH_LacI"/>
    <property type="match status" value="1"/>
</dbReference>
<dbReference type="SUPFAM" id="SSF47413">
    <property type="entry name" value="lambda repressor-like DNA-binding domains"/>
    <property type="match status" value="1"/>
</dbReference>
<feature type="domain" description="HTH lacI-type" evidence="6">
    <location>
        <begin position="4"/>
        <end position="58"/>
    </location>
</feature>
<evidence type="ECO:0000256" key="2">
    <source>
        <dbReference type="ARBA" id="ARBA00023015"/>
    </source>
</evidence>
<keyword evidence="3" id="KW-0238">DNA-binding</keyword>
<evidence type="ECO:0000256" key="4">
    <source>
        <dbReference type="ARBA" id="ARBA00023163"/>
    </source>
</evidence>
<dbReference type="Pfam" id="PF13377">
    <property type="entry name" value="Peripla_BP_3"/>
    <property type="match status" value="1"/>
</dbReference>
<dbReference type="PANTHER" id="PTHR30146">
    <property type="entry name" value="LACI-RELATED TRANSCRIPTIONAL REPRESSOR"/>
    <property type="match status" value="1"/>
</dbReference>